<protein>
    <recommendedName>
        <fullName evidence="1">RNase H type-1 domain-containing protein</fullName>
    </recommendedName>
</protein>
<dbReference type="InterPro" id="IPR002156">
    <property type="entry name" value="RNaseH_domain"/>
</dbReference>
<accession>A0ABD3EH05</accession>
<dbReference type="InterPro" id="IPR044730">
    <property type="entry name" value="RNase_H-like_dom_plant"/>
</dbReference>
<dbReference type="CDD" id="cd06222">
    <property type="entry name" value="RNase_H_like"/>
    <property type="match status" value="1"/>
</dbReference>
<dbReference type="InterPro" id="IPR036397">
    <property type="entry name" value="RNaseH_sf"/>
</dbReference>
<comment type="caution">
    <text evidence="2">The sequence shown here is derived from an EMBL/GenBank/DDBJ whole genome shotgun (WGS) entry which is preliminary data.</text>
</comment>
<dbReference type="InterPro" id="IPR053151">
    <property type="entry name" value="RNase_H-like"/>
</dbReference>
<evidence type="ECO:0000259" key="1">
    <source>
        <dbReference type="Pfam" id="PF13456"/>
    </source>
</evidence>
<organism evidence="2 3">
    <name type="scientific">Castilleja foliolosa</name>
    <dbReference type="NCBI Taxonomy" id="1961234"/>
    <lineage>
        <taxon>Eukaryota</taxon>
        <taxon>Viridiplantae</taxon>
        <taxon>Streptophyta</taxon>
        <taxon>Embryophyta</taxon>
        <taxon>Tracheophyta</taxon>
        <taxon>Spermatophyta</taxon>
        <taxon>Magnoliopsida</taxon>
        <taxon>eudicotyledons</taxon>
        <taxon>Gunneridae</taxon>
        <taxon>Pentapetalae</taxon>
        <taxon>asterids</taxon>
        <taxon>lamiids</taxon>
        <taxon>Lamiales</taxon>
        <taxon>Orobanchaceae</taxon>
        <taxon>Pedicularideae</taxon>
        <taxon>Castillejinae</taxon>
        <taxon>Castilleja</taxon>
    </lineage>
</organism>
<dbReference type="EMBL" id="JAVIJP010000005">
    <property type="protein sequence ID" value="KAL3653519.1"/>
    <property type="molecule type" value="Genomic_DNA"/>
</dbReference>
<feature type="domain" description="RNase H type-1" evidence="1">
    <location>
        <begin position="7"/>
        <end position="118"/>
    </location>
</feature>
<dbReference type="AlphaFoldDB" id="A0ABD3EH05"/>
<keyword evidence="3" id="KW-1185">Reference proteome</keyword>
<dbReference type="Proteomes" id="UP001632038">
    <property type="component" value="Unassembled WGS sequence"/>
</dbReference>
<dbReference type="PANTHER" id="PTHR47723:SF19">
    <property type="entry name" value="POLYNUCLEOTIDYL TRANSFERASE, RIBONUCLEASE H-LIKE SUPERFAMILY PROTEIN"/>
    <property type="match status" value="1"/>
</dbReference>
<dbReference type="SUPFAM" id="SSF53098">
    <property type="entry name" value="Ribonuclease H-like"/>
    <property type="match status" value="1"/>
</dbReference>
<proteinExistence type="predicted"/>
<evidence type="ECO:0000313" key="2">
    <source>
        <dbReference type="EMBL" id="KAL3653519.1"/>
    </source>
</evidence>
<evidence type="ECO:0000313" key="3">
    <source>
        <dbReference type="Proteomes" id="UP001632038"/>
    </source>
</evidence>
<reference evidence="3" key="1">
    <citation type="journal article" date="2024" name="IScience">
        <title>Strigolactones Initiate the Formation of Haustorium-like Structures in Castilleja.</title>
        <authorList>
            <person name="Buerger M."/>
            <person name="Peterson D."/>
            <person name="Chory J."/>
        </authorList>
    </citation>
    <scope>NUCLEOTIDE SEQUENCE [LARGE SCALE GENOMIC DNA]</scope>
</reference>
<dbReference type="Pfam" id="PF13456">
    <property type="entry name" value="RVT_3"/>
    <property type="match status" value="1"/>
</dbReference>
<gene>
    <name evidence="2" type="ORF">CASFOL_003200</name>
</gene>
<sequence length="118" mass="12923">MDSTFINGVASAGVILRNSNGSIIYAFTATHHCLDPDSAEALAILDTCYTLQKLKIRNAILESDSLNAISFINGASSNIYWACDPVITQIKRIWNGWPCWQFKFKSRASNGAAHSLAK</sequence>
<dbReference type="PANTHER" id="PTHR47723">
    <property type="entry name" value="OS05G0353850 PROTEIN"/>
    <property type="match status" value="1"/>
</dbReference>
<name>A0ABD3EH05_9LAMI</name>
<dbReference type="InterPro" id="IPR012337">
    <property type="entry name" value="RNaseH-like_sf"/>
</dbReference>
<dbReference type="Gene3D" id="3.30.420.10">
    <property type="entry name" value="Ribonuclease H-like superfamily/Ribonuclease H"/>
    <property type="match status" value="1"/>
</dbReference>